<dbReference type="AlphaFoldDB" id="A0A9D0ZM83"/>
<name>A0A9D0ZM83_9FIRM</name>
<gene>
    <name evidence="2" type="ORF">IAA52_06955</name>
</gene>
<organism evidence="2 3">
    <name type="scientific">Candidatus Pullichristensenella stercorigallinarum</name>
    <dbReference type="NCBI Taxonomy" id="2840909"/>
    <lineage>
        <taxon>Bacteria</taxon>
        <taxon>Bacillati</taxon>
        <taxon>Bacillota</taxon>
        <taxon>Clostridia</taxon>
        <taxon>Candidatus Pullichristensenella</taxon>
    </lineage>
</organism>
<feature type="transmembrane region" description="Helical" evidence="1">
    <location>
        <begin position="40"/>
        <end position="67"/>
    </location>
</feature>
<reference evidence="2" key="2">
    <citation type="journal article" date="2021" name="PeerJ">
        <title>Extensive microbial diversity within the chicken gut microbiome revealed by metagenomics and culture.</title>
        <authorList>
            <person name="Gilroy R."/>
            <person name="Ravi A."/>
            <person name="Getino M."/>
            <person name="Pursley I."/>
            <person name="Horton D.L."/>
            <person name="Alikhan N.F."/>
            <person name="Baker D."/>
            <person name="Gharbi K."/>
            <person name="Hall N."/>
            <person name="Watson M."/>
            <person name="Adriaenssens E.M."/>
            <person name="Foster-Nyarko E."/>
            <person name="Jarju S."/>
            <person name="Secka A."/>
            <person name="Antonio M."/>
            <person name="Oren A."/>
            <person name="Chaudhuri R.R."/>
            <person name="La Ragione R."/>
            <person name="Hildebrand F."/>
            <person name="Pallen M.J."/>
        </authorList>
    </citation>
    <scope>NUCLEOTIDE SEQUENCE</scope>
    <source>
        <strain evidence="2">ChiSjej6B24-2974</strain>
    </source>
</reference>
<comment type="caution">
    <text evidence="2">The sequence shown here is derived from an EMBL/GenBank/DDBJ whole genome shotgun (WGS) entry which is preliminary data.</text>
</comment>
<sequence length="109" mass="12837">MAMCEHMRARKLRLREFPARYAFRPLPCDDCGYVMQLPDLYMCVPCFVFMAFACFLIFLYVALTALLDVDPGQWLGIAVAAFILLTYLYMKIVGYRMYSMTWDMLIRDE</sequence>
<dbReference type="EMBL" id="DVFZ01000069">
    <property type="protein sequence ID" value="HIQ82826.1"/>
    <property type="molecule type" value="Genomic_DNA"/>
</dbReference>
<protein>
    <submittedName>
        <fullName evidence="2">Uncharacterized protein</fullName>
    </submittedName>
</protein>
<keyword evidence="1" id="KW-0812">Transmembrane</keyword>
<accession>A0A9D0ZM83</accession>
<proteinExistence type="predicted"/>
<feature type="transmembrane region" description="Helical" evidence="1">
    <location>
        <begin position="73"/>
        <end position="90"/>
    </location>
</feature>
<evidence type="ECO:0000256" key="1">
    <source>
        <dbReference type="SAM" id="Phobius"/>
    </source>
</evidence>
<dbReference type="Proteomes" id="UP000824260">
    <property type="component" value="Unassembled WGS sequence"/>
</dbReference>
<reference evidence="2" key="1">
    <citation type="submission" date="2020-10" db="EMBL/GenBank/DDBJ databases">
        <authorList>
            <person name="Gilroy R."/>
        </authorList>
    </citation>
    <scope>NUCLEOTIDE SEQUENCE</scope>
    <source>
        <strain evidence="2">ChiSjej6B24-2974</strain>
    </source>
</reference>
<evidence type="ECO:0000313" key="2">
    <source>
        <dbReference type="EMBL" id="HIQ82826.1"/>
    </source>
</evidence>
<keyword evidence="1" id="KW-0472">Membrane</keyword>
<evidence type="ECO:0000313" key="3">
    <source>
        <dbReference type="Proteomes" id="UP000824260"/>
    </source>
</evidence>
<keyword evidence="1" id="KW-1133">Transmembrane helix</keyword>